<feature type="transmembrane region" description="Helical" evidence="1">
    <location>
        <begin position="205"/>
        <end position="224"/>
    </location>
</feature>
<feature type="transmembrane region" description="Helical" evidence="1">
    <location>
        <begin position="268"/>
        <end position="287"/>
    </location>
</feature>
<feature type="transmembrane region" description="Helical" evidence="1">
    <location>
        <begin position="166"/>
        <end position="185"/>
    </location>
</feature>
<feature type="transmembrane region" description="Helical" evidence="1">
    <location>
        <begin position="21"/>
        <end position="39"/>
    </location>
</feature>
<keyword evidence="1" id="KW-0812">Transmembrane</keyword>
<protein>
    <submittedName>
        <fullName evidence="2">Uncharacterized protein</fullName>
    </submittedName>
</protein>
<dbReference type="EMBL" id="CAACVS010000335">
    <property type="protein sequence ID" value="VEU41198.1"/>
    <property type="molecule type" value="Genomic_DNA"/>
</dbReference>
<evidence type="ECO:0000313" key="3">
    <source>
        <dbReference type="Proteomes" id="UP000291116"/>
    </source>
</evidence>
<feature type="transmembrane region" description="Helical" evidence="1">
    <location>
        <begin position="85"/>
        <end position="108"/>
    </location>
</feature>
<accession>A0A448ZGN5</accession>
<evidence type="ECO:0000313" key="2">
    <source>
        <dbReference type="EMBL" id="VEU41198.1"/>
    </source>
</evidence>
<feature type="transmembrane region" description="Helical" evidence="1">
    <location>
        <begin position="231"/>
        <end position="256"/>
    </location>
</feature>
<name>A0A448ZGN5_9STRA</name>
<keyword evidence="3" id="KW-1185">Reference proteome</keyword>
<keyword evidence="1" id="KW-0472">Membrane</keyword>
<gene>
    <name evidence="2" type="ORF">PSNMU_V1.4_AUG-EV-PASAV3_0081640</name>
</gene>
<sequence length="315" mass="33976">MAVDPSTGELINNGQSPRFKLWLAFFAFSTIVMGSAVGVKKRENQVSSNSVWAVFCSAFSFTVTGVVTMMHLSPMLSDYIVGTKWEGIITVVLAAFWSATVAVVANAATGLAVDASMDNTIVNGNLYYFSWAGFVTSILLIIEYLRGVFGVDVYGTVRNRAARLTLWAGLLACQLVVLGASANIFDTDCTDFNGYAPESAYCKRTKYGLSLGVIGTLFSLVIVAMKMLTTVAPVVVEGVLAFVLCIMNGCGVAFLTSAEGPGSPIGNLYYFSWFSWLVSFVLLASVYEDYRGMRTPENEEVKVDGEIPVEAIDDV</sequence>
<dbReference type="AlphaFoldDB" id="A0A448ZGN5"/>
<reference evidence="2 3" key="1">
    <citation type="submission" date="2019-01" db="EMBL/GenBank/DDBJ databases">
        <authorList>
            <person name="Ferrante I. M."/>
        </authorList>
    </citation>
    <scope>NUCLEOTIDE SEQUENCE [LARGE SCALE GENOMIC DNA]</scope>
    <source>
        <strain evidence="2 3">B856</strain>
    </source>
</reference>
<keyword evidence="1" id="KW-1133">Transmembrane helix</keyword>
<feature type="transmembrane region" description="Helical" evidence="1">
    <location>
        <begin position="128"/>
        <end position="145"/>
    </location>
</feature>
<evidence type="ECO:0000256" key="1">
    <source>
        <dbReference type="SAM" id="Phobius"/>
    </source>
</evidence>
<dbReference type="Proteomes" id="UP000291116">
    <property type="component" value="Unassembled WGS sequence"/>
</dbReference>
<proteinExistence type="predicted"/>
<feature type="transmembrane region" description="Helical" evidence="1">
    <location>
        <begin position="51"/>
        <end position="73"/>
    </location>
</feature>
<organism evidence="2 3">
    <name type="scientific">Pseudo-nitzschia multistriata</name>
    <dbReference type="NCBI Taxonomy" id="183589"/>
    <lineage>
        <taxon>Eukaryota</taxon>
        <taxon>Sar</taxon>
        <taxon>Stramenopiles</taxon>
        <taxon>Ochrophyta</taxon>
        <taxon>Bacillariophyta</taxon>
        <taxon>Bacillariophyceae</taxon>
        <taxon>Bacillariophycidae</taxon>
        <taxon>Bacillariales</taxon>
        <taxon>Bacillariaceae</taxon>
        <taxon>Pseudo-nitzschia</taxon>
    </lineage>
</organism>
<dbReference type="OrthoDB" id="37773at2759"/>